<feature type="compositionally biased region" description="Low complexity" evidence="3">
    <location>
        <begin position="698"/>
        <end position="720"/>
    </location>
</feature>
<dbReference type="Pfam" id="PF00385">
    <property type="entry name" value="Chromo"/>
    <property type="match status" value="1"/>
</dbReference>
<accession>A0A427YJQ1</accession>
<dbReference type="InterPro" id="IPR000953">
    <property type="entry name" value="Chromo/chromo_shadow_dom"/>
</dbReference>
<dbReference type="AlphaFoldDB" id="A0A427YJQ1"/>
<comment type="caution">
    <text evidence="5">The sequence shown here is derived from an EMBL/GenBank/DDBJ whole genome shotgun (WGS) entry which is preliminary data.</text>
</comment>
<dbReference type="CDD" id="cd15489">
    <property type="entry name" value="PHD_SF"/>
    <property type="match status" value="1"/>
</dbReference>
<dbReference type="PROSITE" id="PS50013">
    <property type="entry name" value="CHROMO_2"/>
    <property type="match status" value="1"/>
</dbReference>
<dbReference type="SUPFAM" id="SSF57903">
    <property type="entry name" value="FYVE/PHD zinc finger"/>
    <property type="match status" value="1"/>
</dbReference>
<dbReference type="EMBL" id="RSCD01000008">
    <property type="protein sequence ID" value="RSH91310.1"/>
    <property type="molecule type" value="Genomic_DNA"/>
</dbReference>
<evidence type="ECO:0000313" key="5">
    <source>
        <dbReference type="EMBL" id="RSH91310.1"/>
    </source>
</evidence>
<dbReference type="InterPro" id="IPR011011">
    <property type="entry name" value="Znf_FYVE_PHD"/>
</dbReference>
<dbReference type="PANTHER" id="PTHR22812">
    <property type="entry name" value="CHROMOBOX PROTEIN"/>
    <property type="match status" value="1"/>
</dbReference>
<feature type="compositionally biased region" description="Polar residues" evidence="3">
    <location>
        <begin position="604"/>
        <end position="621"/>
    </location>
</feature>
<feature type="compositionally biased region" description="Basic and acidic residues" evidence="3">
    <location>
        <begin position="45"/>
        <end position="54"/>
    </location>
</feature>
<feature type="region of interest" description="Disordered" evidence="3">
    <location>
        <begin position="1"/>
        <end position="122"/>
    </location>
</feature>
<sequence>MIDLAPSPAQPISPSLDSSSRSTGVSGPSIGGPSGSSPTGLDGLIRPRSEDDFHPLASIDLSNHPGRTPEALFSIPKPTKRPRLDSTSSGAVLLSPPYSGLASAPPETNGRNGRAPSADSASASASVSASAAATRTTLQMNQMVDLMIHLTDRVSSFQDDVGRRLAALEASQRRIEERRNGGRCDDDGGNMRVARIKELEWARERERDEARWTAYDAKMDEVVAMQAEIWRKLATLGKDRPPESSPLSRNRNREELVDGLAEQVTSQVSETVEQHLGTITRTLEEQFEAMSRRMVLHSASGAERRSGNRAGSMPVLGVPARSGSRIGTGVGSRLRLQLSAHSPRPRSARSLQSAWQSGSVAPSESGSGAGVGPDGGHSVSLSQDSIPHHVRDDIAAGSVPNPYDDELHVSADASPSLSAGMSLSALRDDAGMSNHVDPKDVLPRQRQCSVDAQSSSMDEDVTGFSEVHTHPPLHSPHDVEPDVSMVAVEADGNVYLTDALEGADDESDSQPLIGRVTSVDMHSGGMQATHDTSDREEEAQNAVETVLGDVGYEYEQPDEVELGSLSVAGAEGGTEESAMCQASGSISNPLNPYINPPPAAQTPREASQTSSAFHTAESVTDSQPPPSTYTRSPSSSVRGRRAFPVRATSTAKKYTGHPLDGMRMTRHPPSTTKLIRVDKHGIKTPAMPNAGGRRRQSTSRSEFQSQTESQSQARSRSRLSQNEEGKAGRKPIGGSQGNGFADRMRISRGVLARSDGIPRGDGEWPFKGPNTRKGRLQEVTCIVCQGRCHWSCAGLLKTDDAEGFQDWQCPDCQHAKKIGTSAPEIQLAPPDRCIRAKCILRENRKYEDEEGDEDEYVVEKIIGRRAIARKEGSTERIFQFLVKWAGYPIEQSTWEPRENIDGDSLIQQFRAEADAAQVPLKPRVAIIPEARKFWDELSGDLKEEYRVAENESEGNSHSEDEG</sequence>
<proteinExistence type="predicted"/>
<evidence type="ECO:0000256" key="3">
    <source>
        <dbReference type="SAM" id="MobiDB-lite"/>
    </source>
</evidence>
<evidence type="ECO:0000313" key="6">
    <source>
        <dbReference type="Proteomes" id="UP000279259"/>
    </source>
</evidence>
<keyword evidence="6" id="KW-1185">Reference proteome</keyword>
<evidence type="ECO:0000256" key="2">
    <source>
        <dbReference type="ARBA" id="ARBA00023242"/>
    </source>
</evidence>
<feature type="region of interest" description="Disordered" evidence="3">
    <location>
        <begin position="573"/>
        <end position="741"/>
    </location>
</feature>
<feature type="compositionally biased region" description="Polar residues" evidence="3">
    <location>
        <begin position="351"/>
        <end position="364"/>
    </location>
</feature>
<dbReference type="InterPro" id="IPR016197">
    <property type="entry name" value="Chromo-like_dom_sf"/>
</dbReference>
<dbReference type="InterPro" id="IPR023779">
    <property type="entry name" value="Chromodomain_CS"/>
</dbReference>
<evidence type="ECO:0000256" key="1">
    <source>
        <dbReference type="ARBA" id="ARBA00004123"/>
    </source>
</evidence>
<dbReference type="SMART" id="SM00298">
    <property type="entry name" value="CHROMO"/>
    <property type="match status" value="1"/>
</dbReference>
<dbReference type="SUPFAM" id="SSF54160">
    <property type="entry name" value="Chromo domain-like"/>
    <property type="match status" value="1"/>
</dbReference>
<feature type="compositionally biased region" description="Low complexity" evidence="3">
    <location>
        <begin position="13"/>
        <end position="28"/>
    </location>
</feature>
<dbReference type="InterPro" id="IPR051219">
    <property type="entry name" value="Heterochromatin_chromo-domain"/>
</dbReference>
<dbReference type="STRING" id="1890683.A0A427YJQ1"/>
<dbReference type="Gene3D" id="2.40.50.40">
    <property type="match status" value="1"/>
</dbReference>
<dbReference type="Proteomes" id="UP000279259">
    <property type="component" value="Unassembled WGS sequence"/>
</dbReference>
<feature type="region of interest" description="Disordered" evidence="3">
    <location>
        <begin position="298"/>
        <end position="384"/>
    </location>
</feature>
<comment type="subcellular location">
    <subcellularLocation>
        <location evidence="1">Nucleus</location>
    </subcellularLocation>
</comment>
<dbReference type="GO" id="GO:0006338">
    <property type="term" value="P:chromatin remodeling"/>
    <property type="evidence" value="ECO:0007669"/>
    <property type="project" value="UniProtKB-ARBA"/>
</dbReference>
<dbReference type="InterPro" id="IPR023780">
    <property type="entry name" value="Chromo_domain"/>
</dbReference>
<evidence type="ECO:0000259" key="4">
    <source>
        <dbReference type="PROSITE" id="PS50013"/>
    </source>
</evidence>
<organism evidence="5 6">
    <name type="scientific">Saitozyma podzolica</name>
    <dbReference type="NCBI Taxonomy" id="1890683"/>
    <lineage>
        <taxon>Eukaryota</taxon>
        <taxon>Fungi</taxon>
        <taxon>Dikarya</taxon>
        <taxon>Basidiomycota</taxon>
        <taxon>Agaricomycotina</taxon>
        <taxon>Tremellomycetes</taxon>
        <taxon>Tremellales</taxon>
        <taxon>Trimorphomycetaceae</taxon>
        <taxon>Saitozyma</taxon>
    </lineage>
</organism>
<protein>
    <recommendedName>
        <fullName evidence="4">Chromo domain-containing protein</fullName>
    </recommendedName>
</protein>
<feature type="compositionally biased region" description="Polar residues" evidence="3">
    <location>
        <begin position="580"/>
        <end position="590"/>
    </location>
</feature>
<keyword evidence="2" id="KW-0539">Nucleus</keyword>
<gene>
    <name evidence="5" type="ORF">EHS25_009609</name>
</gene>
<dbReference type="GO" id="GO:0005634">
    <property type="term" value="C:nucleus"/>
    <property type="evidence" value="ECO:0007669"/>
    <property type="project" value="UniProtKB-SubCell"/>
</dbReference>
<feature type="domain" description="Chromo" evidence="4">
    <location>
        <begin position="856"/>
        <end position="921"/>
    </location>
</feature>
<reference evidence="5 6" key="1">
    <citation type="submission" date="2018-11" db="EMBL/GenBank/DDBJ databases">
        <title>Genome sequence of Saitozyma podzolica DSM 27192.</title>
        <authorList>
            <person name="Aliyu H."/>
            <person name="Gorte O."/>
            <person name="Ochsenreither K."/>
        </authorList>
    </citation>
    <scope>NUCLEOTIDE SEQUENCE [LARGE SCALE GENOMIC DNA]</scope>
    <source>
        <strain evidence="5 6">DSM 27192</strain>
    </source>
</reference>
<dbReference type="OrthoDB" id="436852at2759"/>
<dbReference type="PROSITE" id="PS00598">
    <property type="entry name" value="CHROMO_1"/>
    <property type="match status" value="1"/>
</dbReference>
<name>A0A427YJQ1_9TREE</name>